<comment type="similarity">
    <text evidence="8">Belongs to the tRNA(Ile)-lysidine synthase family.</text>
</comment>
<feature type="domain" description="Lysidine-tRNA(Ile) synthetase C-terminal" evidence="9">
    <location>
        <begin position="359"/>
        <end position="431"/>
    </location>
</feature>
<sequence length="435" mass="50525">MLNEFKEHIEKTFPEIQKEPFLIACSGGVDSTVLVHLCAALKLDFGIAHCNFKLRGKESEKDAKFVGQLADKLQKPYYIKSFKTESYANRNKLSIQMAARELRYEWFKELVKEKGYSWLLTAHHLDDQLETFLINLSRGSGIEGLAGIPGKTDWVARPLLGFSREQIVLYASEQGLEWREDASNTDTKYLRNQIRHELLPKLKELHPTFLKNFKNSLSYLSGSAAILEQQADELRNRLFQSDADVIRVDCNKLSQLQPLDAYLHLLFKDYGFTEWSDLQSLLTAVSGKEIRSKTHRLLKDRDELLLAELRDGNYEEYEVFKEDKGQETPFRLVKQEVKAIEETGKRIIYVDKETLNPKLVVRKWKKGDYFYPLGMQGKKKVSKFFKDEKMDIIAKEKQWLLCSGDDIVWILGRRADDRFKVTDATGHILKITWLE</sequence>
<dbReference type="SUPFAM" id="SSF56037">
    <property type="entry name" value="PheT/TilS domain"/>
    <property type="match status" value="1"/>
</dbReference>
<dbReference type="HAMAP" id="MF_01161">
    <property type="entry name" value="tRNA_Ile_lys_synt"/>
    <property type="match status" value="1"/>
</dbReference>
<evidence type="ECO:0000256" key="6">
    <source>
        <dbReference type="ARBA" id="ARBA00022840"/>
    </source>
</evidence>
<proteinExistence type="inferred from homology"/>
<dbReference type="NCBIfam" id="TIGR02433">
    <property type="entry name" value="lysidine_TilS_C"/>
    <property type="match status" value="1"/>
</dbReference>
<gene>
    <name evidence="8 10" type="primary">tilS</name>
    <name evidence="10" type="ORF">GTQ38_13685</name>
</gene>
<evidence type="ECO:0000256" key="8">
    <source>
        <dbReference type="HAMAP-Rule" id="MF_01161"/>
    </source>
</evidence>
<dbReference type="Gene3D" id="3.40.50.620">
    <property type="entry name" value="HUPs"/>
    <property type="match status" value="1"/>
</dbReference>
<comment type="domain">
    <text evidence="8">The N-terminal region contains the highly conserved SGGXDS motif, predicted to be a P-loop motif involved in ATP binding.</text>
</comment>
<dbReference type="GO" id="GO:0005524">
    <property type="term" value="F:ATP binding"/>
    <property type="evidence" value="ECO:0007669"/>
    <property type="project" value="UniProtKB-UniRule"/>
</dbReference>
<organism evidence="10 11">
    <name type="scientific">Poritiphilus flavus</name>
    <dbReference type="NCBI Taxonomy" id="2697053"/>
    <lineage>
        <taxon>Bacteria</taxon>
        <taxon>Pseudomonadati</taxon>
        <taxon>Bacteroidota</taxon>
        <taxon>Flavobacteriia</taxon>
        <taxon>Flavobacteriales</taxon>
        <taxon>Flavobacteriaceae</taxon>
        <taxon>Poritiphilus</taxon>
    </lineage>
</organism>
<dbReference type="PANTHER" id="PTHR43033">
    <property type="entry name" value="TRNA(ILE)-LYSIDINE SYNTHASE-RELATED"/>
    <property type="match status" value="1"/>
</dbReference>
<dbReference type="SMART" id="SM00977">
    <property type="entry name" value="TilS_C"/>
    <property type="match status" value="1"/>
</dbReference>
<evidence type="ECO:0000256" key="7">
    <source>
        <dbReference type="ARBA" id="ARBA00048539"/>
    </source>
</evidence>
<dbReference type="Pfam" id="PF01171">
    <property type="entry name" value="ATP_bind_3"/>
    <property type="match status" value="1"/>
</dbReference>
<dbReference type="InterPro" id="IPR012795">
    <property type="entry name" value="tRNA_Ile_lys_synt_N"/>
</dbReference>
<keyword evidence="11" id="KW-1185">Reference proteome</keyword>
<evidence type="ECO:0000259" key="9">
    <source>
        <dbReference type="SMART" id="SM00977"/>
    </source>
</evidence>
<keyword evidence="4 8" id="KW-0819">tRNA processing</keyword>
<accession>A0A6L9EEH6</accession>
<evidence type="ECO:0000256" key="4">
    <source>
        <dbReference type="ARBA" id="ARBA00022694"/>
    </source>
</evidence>
<comment type="caution">
    <text evidence="10">The sequence shown here is derived from an EMBL/GenBank/DDBJ whole genome shotgun (WGS) entry which is preliminary data.</text>
</comment>
<dbReference type="CDD" id="cd01992">
    <property type="entry name" value="TilS_N"/>
    <property type="match status" value="1"/>
</dbReference>
<evidence type="ECO:0000256" key="3">
    <source>
        <dbReference type="ARBA" id="ARBA00022598"/>
    </source>
</evidence>
<dbReference type="GO" id="GO:0005737">
    <property type="term" value="C:cytoplasm"/>
    <property type="evidence" value="ECO:0007669"/>
    <property type="project" value="UniProtKB-SubCell"/>
</dbReference>
<dbReference type="EMBL" id="WXYO01000006">
    <property type="protein sequence ID" value="NAS13061.1"/>
    <property type="molecule type" value="Genomic_DNA"/>
</dbReference>
<dbReference type="PANTHER" id="PTHR43033:SF1">
    <property type="entry name" value="TRNA(ILE)-LYSIDINE SYNTHASE-RELATED"/>
    <property type="match status" value="1"/>
</dbReference>
<dbReference type="NCBIfam" id="TIGR02432">
    <property type="entry name" value="lysidine_TilS_N"/>
    <property type="match status" value="1"/>
</dbReference>
<evidence type="ECO:0000313" key="10">
    <source>
        <dbReference type="EMBL" id="NAS13061.1"/>
    </source>
</evidence>
<dbReference type="InterPro" id="IPR011063">
    <property type="entry name" value="TilS/TtcA_N"/>
</dbReference>
<evidence type="ECO:0000256" key="2">
    <source>
        <dbReference type="ARBA" id="ARBA00022490"/>
    </source>
</evidence>
<dbReference type="GO" id="GO:0006400">
    <property type="term" value="P:tRNA modification"/>
    <property type="evidence" value="ECO:0007669"/>
    <property type="project" value="UniProtKB-UniRule"/>
</dbReference>
<dbReference type="InterPro" id="IPR012796">
    <property type="entry name" value="Lysidine-tRNA-synth_C"/>
</dbReference>
<keyword evidence="3 8" id="KW-0436">Ligase</keyword>
<dbReference type="InterPro" id="IPR012094">
    <property type="entry name" value="tRNA_Ile_lys_synt"/>
</dbReference>
<dbReference type="Pfam" id="PF11734">
    <property type="entry name" value="TilS_C"/>
    <property type="match status" value="1"/>
</dbReference>
<comment type="function">
    <text evidence="8">Ligates lysine onto the cytidine present at position 34 of the AUA codon-specific tRNA(Ile) that contains the anticodon CAU, in an ATP-dependent manner. Cytidine is converted to lysidine, thus changing the amino acid specificity of the tRNA from methionine to isoleucine.</text>
</comment>
<comment type="subcellular location">
    <subcellularLocation>
        <location evidence="1 8">Cytoplasm</location>
    </subcellularLocation>
</comment>
<keyword evidence="6 8" id="KW-0067">ATP-binding</keyword>
<comment type="catalytic activity">
    <reaction evidence="7 8">
        <text>cytidine(34) in tRNA(Ile2) + L-lysine + ATP = lysidine(34) in tRNA(Ile2) + AMP + diphosphate + H(+)</text>
        <dbReference type="Rhea" id="RHEA:43744"/>
        <dbReference type="Rhea" id="RHEA-COMP:10625"/>
        <dbReference type="Rhea" id="RHEA-COMP:10670"/>
        <dbReference type="ChEBI" id="CHEBI:15378"/>
        <dbReference type="ChEBI" id="CHEBI:30616"/>
        <dbReference type="ChEBI" id="CHEBI:32551"/>
        <dbReference type="ChEBI" id="CHEBI:33019"/>
        <dbReference type="ChEBI" id="CHEBI:82748"/>
        <dbReference type="ChEBI" id="CHEBI:83665"/>
        <dbReference type="ChEBI" id="CHEBI:456215"/>
        <dbReference type="EC" id="6.3.4.19"/>
    </reaction>
</comment>
<protein>
    <recommendedName>
        <fullName evidence="8">tRNA(Ile)-lysidine synthase</fullName>
        <ecNumber evidence="8">6.3.4.19</ecNumber>
    </recommendedName>
    <alternativeName>
        <fullName evidence="8">tRNA(Ile)-2-lysyl-cytidine synthase</fullName>
    </alternativeName>
    <alternativeName>
        <fullName evidence="8">tRNA(Ile)-lysidine synthetase</fullName>
    </alternativeName>
</protein>
<feature type="binding site" evidence="8">
    <location>
        <begin position="26"/>
        <end position="31"/>
    </location>
    <ligand>
        <name>ATP</name>
        <dbReference type="ChEBI" id="CHEBI:30616"/>
    </ligand>
</feature>
<dbReference type="Proteomes" id="UP000475249">
    <property type="component" value="Unassembled WGS sequence"/>
</dbReference>
<dbReference type="AlphaFoldDB" id="A0A6L9EEH6"/>
<reference evidence="10 11" key="1">
    <citation type="submission" date="2020-01" db="EMBL/GenBank/DDBJ databases">
        <title>Bacteria diversity of Porities sp.</title>
        <authorList>
            <person name="Wang G."/>
        </authorList>
    </citation>
    <scope>NUCLEOTIDE SEQUENCE [LARGE SCALE GENOMIC DNA]</scope>
    <source>
        <strain evidence="10 11">R33</strain>
    </source>
</reference>
<keyword evidence="2 8" id="KW-0963">Cytoplasm</keyword>
<evidence type="ECO:0000256" key="5">
    <source>
        <dbReference type="ARBA" id="ARBA00022741"/>
    </source>
</evidence>
<keyword evidence="5 8" id="KW-0547">Nucleotide-binding</keyword>
<dbReference type="InterPro" id="IPR014729">
    <property type="entry name" value="Rossmann-like_a/b/a_fold"/>
</dbReference>
<dbReference type="EC" id="6.3.4.19" evidence="8"/>
<evidence type="ECO:0000313" key="11">
    <source>
        <dbReference type="Proteomes" id="UP000475249"/>
    </source>
</evidence>
<evidence type="ECO:0000256" key="1">
    <source>
        <dbReference type="ARBA" id="ARBA00004496"/>
    </source>
</evidence>
<dbReference type="SUPFAM" id="SSF52402">
    <property type="entry name" value="Adenine nucleotide alpha hydrolases-like"/>
    <property type="match status" value="1"/>
</dbReference>
<dbReference type="GO" id="GO:0032267">
    <property type="term" value="F:tRNA(Ile)-lysidine synthase activity"/>
    <property type="evidence" value="ECO:0007669"/>
    <property type="project" value="UniProtKB-EC"/>
</dbReference>
<name>A0A6L9EEH6_9FLAO</name>